<feature type="transmembrane region" description="Helical" evidence="1">
    <location>
        <begin position="351"/>
        <end position="372"/>
    </location>
</feature>
<feature type="transmembrane region" description="Helical" evidence="1">
    <location>
        <begin position="392"/>
        <end position="421"/>
    </location>
</feature>
<gene>
    <name evidence="3" type="ORF">C469_12503</name>
</gene>
<protein>
    <recommendedName>
        <fullName evidence="2">DUF112 domain-containing protein</fullName>
    </recommendedName>
</protein>
<feature type="transmembrane region" description="Helical" evidence="1">
    <location>
        <begin position="74"/>
        <end position="102"/>
    </location>
</feature>
<proteinExistence type="predicted"/>
<feature type="transmembrane region" description="Helical" evidence="1">
    <location>
        <begin position="197"/>
        <end position="216"/>
    </location>
</feature>
<keyword evidence="4" id="KW-1185">Reference proteome</keyword>
<feature type="transmembrane region" description="Helical" evidence="1">
    <location>
        <begin position="309"/>
        <end position="331"/>
    </location>
</feature>
<dbReference type="PANTHER" id="PTHR42204:SF1">
    <property type="entry name" value="INTEGRAL MEMBRANE PROTEIN"/>
    <property type="match status" value="1"/>
</dbReference>
<dbReference type="EMBL" id="AOJG01000033">
    <property type="protein sequence ID" value="EMA58753.1"/>
    <property type="molecule type" value="Genomic_DNA"/>
</dbReference>
<dbReference type="STRING" id="1227482.C469_12503"/>
<keyword evidence="1" id="KW-1133">Transmembrane helix</keyword>
<feature type="transmembrane region" description="Helical" evidence="1">
    <location>
        <begin position="173"/>
        <end position="190"/>
    </location>
</feature>
<comment type="caution">
    <text evidence="3">The sequence shown here is derived from an EMBL/GenBank/DDBJ whole genome shotgun (WGS) entry which is preliminary data.</text>
</comment>
<keyword evidence="1" id="KW-0472">Membrane</keyword>
<keyword evidence="1" id="KW-0812">Transmembrane</keyword>
<evidence type="ECO:0000313" key="4">
    <source>
        <dbReference type="Proteomes" id="UP000011650"/>
    </source>
</evidence>
<dbReference type="Proteomes" id="UP000011650">
    <property type="component" value="Unassembled WGS sequence"/>
</dbReference>
<feature type="transmembrane region" description="Helical" evidence="1">
    <location>
        <begin position="44"/>
        <end position="62"/>
    </location>
</feature>
<reference evidence="3 4" key="1">
    <citation type="journal article" date="2014" name="PLoS Genet.">
        <title>Phylogenetically driven sequencing of extremely halophilic archaea reveals strategies for static and dynamic osmo-response.</title>
        <authorList>
            <person name="Becker E.A."/>
            <person name="Seitzer P.M."/>
            <person name="Tritt A."/>
            <person name="Larsen D."/>
            <person name="Krusor M."/>
            <person name="Yao A.I."/>
            <person name="Wu D."/>
            <person name="Madern D."/>
            <person name="Eisen J.A."/>
            <person name="Darling A.E."/>
            <person name="Facciotti M.T."/>
        </authorList>
    </citation>
    <scope>NUCLEOTIDE SEQUENCE [LARGE SCALE GENOMIC DNA]</scope>
    <source>
        <strain evidence="3 4">DSM 21995</strain>
    </source>
</reference>
<feature type="transmembrane region" description="Helical" evidence="1">
    <location>
        <begin position="140"/>
        <end position="167"/>
    </location>
</feature>
<evidence type="ECO:0000256" key="1">
    <source>
        <dbReference type="SAM" id="Phobius"/>
    </source>
</evidence>
<dbReference type="AlphaFoldDB" id="M0NMD3"/>
<dbReference type="PANTHER" id="PTHR42204">
    <property type="entry name" value="INTEGRAL MEMBRANE PROTEIN"/>
    <property type="match status" value="1"/>
</dbReference>
<organism evidence="3 4">
    <name type="scientific">Halorubrum lipolyticum DSM 21995</name>
    <dbReference type="NCBI Taxonomy" id="1227482"/>
    <lineage>
        <taxon>Archaea</taxon>
        <taxon>Methanobacteriati</taxon>
        <taxon>Methanobacteriota</taxon>
        <taxon>Stenosarchaea group</taxon>
        <taxon>Halobacteria</taxon>
        <taxon>Halobacteriales</taxon>
        <taxon>Haloferacaceae</taxon>
        <taxon>Halorubrum</taxon>
    </lineage>
</organism>
<dbReference type="Pfam" id="PF01970">
    <property type="entry name" value="TctA"/>
    <property type="match status" value="1"/>
</dbReference>
<evidence type="ECO:0000313" key="3">
    <source>
        <dbReference type="EMBL" id="EMA58753.1"/>
    </source>
</evidence>
<feature type="domain" description="DUF112" evidence="2">
    <location>
        <begin position="50"/>
        <end position="433"/>
    </location>
</feature>
<name>M0NMD3_9EURY</name>
<feature type="transmembrane region" description="Helical" evidence="1">
    <location>
        <begin position="228"/>
        <end position="246"/>
    </location>
</feature>
<evidence type="ECO:0000259" key="2">
    <source>
        <dbReference type="Pfam" id="PF01970"/>
    </source>
</evidence>
<feature type="transmembrane region" description="Helical" evidence="1">
    <location>
        <begin position="267"/>
        <end position="297"/>
    </location>
</feature>
<feature type="transmembrane region" description="Helical" evidence="1">
    <location>
        <begin position="108"/>
        <end position="128"/>
    </location>
</feature>
<accession>M0NMD3</accession>
<sequence>MRRAAALAVAVGGDPWSAGPHVYPGSRGHLVAMDALVRPVVDPGFAAAALAFLCGGVALGTASGLVPGLHANNFALLLAGVAPSISADPLLVGVAMLGAGVVHSFLDIVPALALGVPDAATAVAALPGHRLVVAGRGREAVRLSAVGSGLAVALAVPLAVPITWVMVRGYPVVRAHLPLLLGGVVAFLVLTESSKRAALGGLVAFLASAALGLATLDADPSAPLDAGGVLAPLFAGLFGAPVLVEAMRGGGVPPQADARIAMSRRGLAASAGGGSLAGAVVGYVPGVSAAIAAVAALPAVPRDESDRGFVVATSGANTANTIFALFALVALGTPRTGVTVAIDRAEVPFALPILLVAAATASACGFALVLLVGDAYLRVVGNADYTRLSVGVLALLSGISFAFAGAFGVGVFVLAGALGLVPPRVGARRVHLMGVLIGPLIVG</sequence>
<dbReference type="PATRIC" id="fig|1227482.3.peg.2526"/>
<dbReference type="InterPro" id="IPR002823">
    <property type="entry name" value="DUF112_TM"/>
</dbReference>